<reference evidence="2" key="1">
    <citation type="submission" date="2023-08" db="EMBL/GenBank/DDBJ databases">
        <title>Black Yeasts Isolated from many extreme environments.</title>
        <authorList>
            <person name="Coleine C."/>
            <person name="Stajich J.E."/>
            <person name="Selbmann L."/>
        </authorList>
    </citation>
    <scope>NUCLEOTIDE SEQUENCE</scope>
    <source>
        <strain evidence="2">CCFEE 5401</strain>
    </source>
</reference>
<comment type="similarity">
    <text evidence="1">Belongs to the peptidase S58 family.</text>
</comment>
<accession>A0AAN7YJB1</accession>
<dbReference type="InterPro" id="IPR005321">
    <property type="entry name" value="Peptidase_S58_DmpA"/>
</dbReference>
<sequence length="395" mass="41640">MTIRDLGYSPGSLSTGPTNSLLDVPGVHVGQVTVPTKQNLVAGSTATKGVTVICPRAPKDFWKPCRAGRFVFNGNGEVTGSGQVEDWGYTNTPISITNSLGLGSVIDATWHWIMGQQDKLNWDTLARSRHYGTPVVGETSDWLVNSETRHTALLMDDVRTAFANLKSLETGGFVQEGQHGGGAGMTCHGHAAGTGTASRVIGGTEHDSGKYTLGVLCQSNYGHIDALQIGGVPVGKILEKEGHSGILHEGTEPGGRTEDGSIVIIIVTDAPMSSTQLRRLARHATAGLALVGGHAIGSNFSGDIFLALSTHEYGSEQVDVPLTAGLRPTQTYGTEVVKNESLEGLFQACAEATEEAILNSLVGGRWGTVGMDGRKIAGLPVERVRELIGRYCVKV</sequence>
<evidence type="ECO:0000313" key="2">
    <source>
        <dbReference type="EMBL" id="KAK5110943.1"/>
    </source>
</evidence>
<dbReference type="PANTHER" id="PTHR36512:SF3">
    <property type="entry name" value="BLR5678 PROTEIN"/>
    <property type="match status" value="1"/>
</dbReference>
<comment type="caution">
    <text evidence="2">The sequence shown here is derived from an EMBL/GenBank/DDBJ whole genome shotgun (WGS) entry which is preliminary data.</text>
</comment>
<dbReference type="Proteomes" id="UP001310890">
    <property type="component" value="Unassembled WGS sequence"/>
</dbReference>
<organism evidence="2 3">
    <name type="scientific">Meristemomyces frigidus</name>
    <dbReference type="NCBI Taxonomy" id="1508187"/>
    <lineage>
        <taxon>Eukaryota</taxon>
        <taxon>Fungi</taxon>
        <taxon>Dikarya</taxon>
        <taxon>Ascomycota</taxon>
        <taxon>Pezizomycotina</taxon>
        <taxon>Dothideomycetes</taxon>
        <taxon>Dothideomycetidae</taxon>
        <taxon>Mycosphaerellales</taxon>
        <taxon>Teratosphaeriaceae</taxon>
        <taxon>Meristemomyces</taxon>
    </lineage>
</organism>
<dbReference type="PANTHER" id="PTHR36512">
    <property type="entry name" value="D-AMINOPEPTIDASE"/>
    <property type="match status" value="1"/>
</dbReference>
<dbReference type="GO" id="GO:0004177">
    <property type="term" value="F:aminopeptidase activity"/>
    <property type="evidence" value="ECO:0007669"/>
    <property type="project" value="TreeGrafter"/>
</dbReference>
<dbReference type="Gene3D" id="3.60.70.12">
    <property type="entry name" value="L-amino peptidase D-ALA esterase/amidase"/>
    <property type="match status" value="1"/>
</dbReference>
<name>A0AAN7YJB1_9PEZI</name>
<dbReference type="InterPro" id="IPR016117">
    <property type="entry name" value="ArgJ-like_dom_sf"/>
</dbReference>
<proteinExistence type="inferred from homology"/>
<evidence type="ECO:0000256" key="1">
    <source>
        <dbReference type="ARBA" id="ARBA00007068"/>
    </source>
</evidence>
<protein>
    <submittedName>
        <fullName evidence="2">Uncharacterized protein</fullName>
    </submittedName>
</protein>
<dbReference type="EMBL" id="JAVRRL010000044">
    <property type="protein sequence ID" value="KAK5110943.1"/>
    <property type="molecule type" value="Genomic_DNA"/>
</dbReference>
<gene>
    <name evidence="2" type="ORF">LTR62_005481</name>
</gene>
<dbReference type="Pfam" id="PF03576">
    <property type="entry name" value="Peptidase_S58"/>
    <property type="match status" value="1"/>
</dbReference>
<evidence type="ECO:0000313" key="3">
    <source>
        <dbReference type="Proteomes" id="UP001310890"/>
    </source>
</evidence>
<dbReference type="SUPFAM" id="SSF56266">
    <property type="entry name" value="DmpA/ArgJ-like"/>
    <property type="match status" value="1"/>
</dbReference>
<dbReference type="AlphaFoldDB" id="A0AAN7YJB1"/>